<feature type="transmembrane region" description="Helical" evidence="1">
    <location>
        <begin position="74"/>
        <end position="94"/>
    </location>
</feature>
<dbReference type="AlphaFoldDB" id="A0A437JCY5"/>
<dbReference type="GO" id="GO:0016747">
    <property type="term" value="F:acyltransferase activity, transferring groups other than amino-acyl groups"/>
    <property type="evidence" value="ECO:0007669"/>
    <property type="project" value="InterPro"/>
</dbReference>
<feature type="transmembrane region" description="Helical" evidence="1">
    <location>
        <begin position="223"/>
        <end position="240"/>
    </location>
</feature>
<dbReference type="GO" id="GO:0016020">
    <property type="term" value="C:membrane"/>
    <property type="evidence" value="ECO:0007669"/>
    <property type="project" value="TreeGrafter"/>
</dbReference>
<feature type="transmembrane region" description="Helical" evidence="1">
    <location>
        <begin position="346"/>
        <end position="367"/>
    </location>
</feature>
<feature type="transmembrane region" description="Helical" evidence="1">
    <location>
        <begin position="246"/>
        <end position="264"/>
    </location>
</feature>
<gene>
    <name evidence="4" type="ORF">ENE74_04030</name>
</gene>
<feature type="transmembrane region" description="Helical" evidence="1">
    <location>
        <begin position="167"/>
        <end position="192"/>
    </location>
</feature>
<feature type="transmembrane region" description="Helical" evidence="1">
    <location>
        <begin position="144"/>
        <end position="160"/>
    </location>
</feature>
<proteinExistence type="predicted"/>
<dbReference type="GO" id="GO:0009103">
    <property type="term" value="P:lipopolysaccharide biosynthetic process"/>
    <property type="evidence" value="ECO:0007669"/>
    <property type="project" value="TreeGrafter"/>
</dbReference>
<reference evidence="4 5" key="1">
    <citation type="submission" date="2019-01" db="EMBL/GenBank/DDBJ databases">
        <authorList>
            <person name="Chen W.-M."/>
        </authorList>
    </citation>
    <scope>NUCLEOTIDE SEQUENCE [LARGE SCALE GENOMIC DNA]</scope>
    <source>
        <strain evidence="4 5">TLA-22</strain>
    </source>
</reference>
<evidence type="ECO:0000256" key="1">
    <source>
        <dbReference type="SAM" id="Phobius"/>
    </source>
</evidence>
<name>A0A437JCY5_9SPHN</name>
<evidence type="ECO:0000259" key="2">
    <source>
        <dbReference type="Pfam" id="PF01757"/>
    </source>
</evidence>
<dbReference type="Pfam" id="PF19040">
    <property type="entry name" value="SGNH"/>
    <property type="match status" value="1"/>
</dbReference>
<dbReference type="OrthoDB" id="9796461at2"/>
<dbReference type="Proteomes" id="UP000282977">
    <property type="component" value="Unassembled WGS sequence"/>
</dbReference>
<keyword evidence="4" id="KW-0012">Acyltransferase</keyword>
<feature type="transmembrane region" description="Helical" evidence="1">
    <location>
        <begin position="276"/>
        <end position="293"/>
    </location>
</feature>
<dbReference type="InterPro" id="IPR050879">
    <property type="entry name" value="Acyltransferase_3"/>
</dbReference>
<protein>
    <submittedName>
        <fullName evidence="4">Acyltransferase</fullName>
    </submittedName>
</protein>
<keyword evidence="1" id="KW-0472">Membrane</keyword>
<accession>A0A437JCY5</accession>
<keyword evidence="5" id="KW-1185">Reference proteome</keyword>
<keyword evidence="1" id="KW-1133">Transmembrane helix</keyword>
<feature type="transmembrane region" description="Helical" evidence="1">
    <location>
        <begin position="198"/>
        <end position="216"/>
    </location>
</feature>
<dbReference type="PANTHER" id="PTHR23028:SF53">
    <property type="entry name" value="ACYL_TRANSF_3 DOMAIN-CONTAINING PROTEIN"/>
    <property type="match status" value="1"/>
</dbReference>
<feature type="domain" description="Acyltransferase 3" evidence="2">
    <location>
        <begin position="8"/>
        <end position="324"/>
    </location>
</feature>
<dbReference type="Pfam" id="PF01757">
    <property type="entry name" value="Acyl_transf_3"/>
    <property type="match status" value="1"/>
</dbReference>
<evidence type="ECO:0000313" key="5">
    <source>
        <dbReference type="Proteomes" id="UP000282977"/>
    </source>
</evidence>
<comment type="caution">
    <text evidence="4">The sequence shown here is derived from an EMBL/GenBank/DDBJ whole genome shotgun (WGS) entry which is preliminary data.</text>
</comment>
<organism evidence="4 5">
    <name type="scientific">Sphingobium algorifonticola</name>
    <dbReference type="NCBI Taxonomy" id="2008318"/>
    <lineage>
        <taxon>Bacteria</taxon>
        <taxon>Pseudomonadati</taxon>
        <taxon>Pseudomonadota</taxon>
        <taxon>Alphaproteobacteria</taxon>
        <taxon>Sphingomonadales</taxon>
        <taxon>Sphingomonadaceae</taxon>
        <taxon>Sphingobium</taxon>
    </lineage>
</organism>
<sequence length="621" mass="68983">MAMKHRTDIDGLRAIAVMPILLFHAGISILPGGFLGVDIFFVISGFLITGILMRDMDADRFSILTFYRRRIVRIFPALFLMLAAVLIVATQLQLPNELEKTGWASASAAAFVSNIRYWRSVDYFGGFAEMRPLLHTWSLGVEEQFYIFFPLFLLIVRRWARAYVRQALIAVVILSFLAALVMAAIQPAAAFYLLPARAWQLALGGLVAVGVFPQVAQQSRRDALAGCGLAMIVIAILIVQEDWALPAPWGLLPSLGAALLIAYGEDSVTHRLLRLPALRWIGAISYSLYLWHWPIITFYRLEKGLSLTLTESALLVAASFAAAAASFYLVERPMLRRFREGPSKPIVTAGGLALAASVAAAVGVAAYPTGWRKIDPEVDRIARFAEYVDTGARAAQYREGLCFATSKHPTFDYALCTTPDPRRRDVALVGDSHAAQYWLALQQRLPQDHVMQVTASGCRLILNAQGEDRCTKLNRYVYGDMLKNKEIEHVVLAGRWRAEDVEDLVKSIGYFKTRGVAVTVIGPTDEFEGDFPLLLARAIEMRDLAAMESFRLRSMRSLEPSLERRVREAGANYVSVQDVECPGNTTRSCRYLTQNGTPLHFDYGHLTQDGAAMLLKNFPAI</sequence>
<keyword evidence="1" id="KW-0812">Transmembrane</keyword>
<feature type="transmembrane region" description="Helical" evidence="1">
    <location>
        <begin position="35"/>
        <end position="53"/>
    </location>
</feature>
<dbReference type="InterPro" id="IPR002656">
    <property type="entry name" value="Acyl_transf_3_dom"/>
</dbReference>
<keyword evidence="4" id="KW-0808">Transferase</keyword>
<evidence type="ECO:0000259" key="3">
    <source>
        <dbReference type="Pfam" id="PF19040"/>
    </source>
</evidence>
<dbReference type="EMBL" id="RZUL01000001">
    <property type="protein sequence ID" value="RVT43776.1"/>
    <property type="molecule type" value="Genomic_DNA"/>
</dbReference>
<evidence type="ECO:0000313" key="4">
    <source>
        <dbReference type="EMBL" id="RVT43776.1"/>
    </source>
</evidence>
<feature type="transmembrane region" description="Helical" evidence="1">
    <location>
        <begin position="313"/>
        <end position="330"/>
    </location>
</feature>
<dbReference type="InterPro" id="IPR043968">
    <property type="entry name" value="SGNH"/>
</dbReference>
<dbReference type="PANTHER" id="PTHR23028">
    <property type="entry name" value="ACETYLTRANSFERASE"/>
    <property type="match status" value="1"/>
</dbReference>
<feature type="transmembrane region" description="Helical" evidence="1">
    <location>
        <begin position="12"/>
        <end position="29"/>
    </location>
</feature>
<feature type="domain" description="SGNH" evidence="3">
    <location>
        <begin position="412"/>
        <end position="617"/>
    </location>
</feature>